<feature type="region of interest" description="Disordered" evidence="1">
    <location>
        <begin position="1"/>
        <end position="35"/>
    </location>
</feature>
<dbReference type="Proteomes" id="UP000265160">
    <property type="component" value="LG6"/>
</dbReference>
<dbReference type="Ensembl" id="ENSMZET00005020651.1">
    <property type="protein sequence ID" value="ENSMZEP00005020005.1"/>
    <property type="gene ID" value="ENSMZEG00005015017.1"/>
</dbReference>
<reference evidence="2" key="3">
    <citation type="submission" date="2025-09" db="UniProtKB">
        <authorList>
            <consortium name="Ensembl"/>
        </authorList>
    </citation>
    <scope>IDENTIFICATION</scope>
</reference>
<organism evidence="2 3">
    <name type="scientific">Maylandia zebra</name>
    <name type="common">zebra mbuna</name>
    <dbReference type="NCBI Taxonomy" id="106582"/>
    <lineage>
        <taxon>Eukaryota</taxon>
        <taxon>Metazoa</taxon>
        <taxon>Chordata</taxon>
        <taxon>Craniata</taxon>
        <taxon>Vertebrata</taxon>
        <taxon>Euteleostomi</taxon>
        <taxon>Actinopterygii</taxon>
        <taxon>Neopterygii</taxon>
        <taxon>Teleostei</taxon>
        <taxon>Neoteleostei</taxon>
        <taxon>Acanthomorphata</taxon>
        <taxon>Ovalentaria</taxon>
        <taxon>Cichlomorphae</taxon>
        <taxon>Cichliformes</taxon>
        <taxon>Cichlidae</taxon>
        <taxon>African cichlids</taxon>
        <taxon>Pseudocrenilabrinae</taxon>
        <taxon>Haplochromini</taxon>
        <taxon>Maylandia</taxon>
        <taxon>Maylandia zebra complex</taxon>
    </lineage>
</organism>
<dbReference type="SUPFAM" id="SSF52156">
    <property type="entry name" value="Initiation factor IF2/eIF5b, domain 3"/>
    <property type="match status" value="1"/>
</dbReference>
<keyword evidence="3" id="KW-1185">Reference proteome</keyword>
<sequence length="140" mass="16013">MKESNRPSVTSLVFPARSRQPSSKQRKLQEEQSAIEQKQKLHLEEYRRGRWRFTGANKTRFATRPSERMQATRLSLPLIIKGDVDGSVEAILNILDSYDGSAQCGVGRGGSISDEPDVSFRRLLKTEQEVVKFKLKHRRV</sequence>
<dbReference type="STRING" id="106582.ENSMZEP00005020005"/>
<dbReference type="InterPro" id="IPR036925">
    <property type="entry name" value="TIF_IF2_dom3_sf"/>
</dbReference>
<evidence type="ECO:0000313" key="2">
    <source>
        <dbReference type="Ensembl" id="ENSMZEP00005020005.1"/>
    </source>
</evidence>
<name>A0A3P9CCH3_9CICH</name>
<protein>
    <submittedName>
        <fullName evidence="2">Uncharacterized protein</fullName>
    </submittedName>
</protein>
<dbReference type="Gene3D" id="3.40.50.10050">
    <property type="entry name" value="Translation initiation factor IF- 2, domain 3"/>
    <property type="match status" value="1"/>
</dbReference>
<feature type="compositionally biased region" description="Polar residues" evidence="1">
    <location>
        <begin position="1"/>
        <end position="11"/>
    </location>
</feature>
<proteinExistence type="predicted"/>
<accession>A0A3P9CCH3</accession>
<reference evidence="2 3" key="1">
    <citation type="journal article" date="2014" name="Nature">
        <title>The genomic substrate for adaptive radiation in African cichlid fish.</title>
        <authorList>
            <person name="Brawand D."/>
            <person name="Wagner C.E."/>
            <person name="Li Y.I."/>
            <person name="Malinsky M."/>
            <person name="Keller I."/>
            <person name="Fan S."/>
            <person name="Simakov O."/>
            <person name="Ng A.Y."/>
            <person name="Lim Z.W."/>
            <person name="Bezault E."/>
            <person name="Turner-Maier J."/>
            <person name="Johnson J."/>
            <person name="Alcazar R."/>
            <person name="Noh H.J."/>
            <person name="Russell P."/>
            <person name="Aken B."/>
            <person name="Alfoldi J."/>
            <person name="Amemiya C."/>
            <person name="Azzouzi N."/>
            <person name="Baroiller J.F."/>
            <person name="Barloy-Hubler F."/>
            <person name="Berlin A."/>
            <person name="Bloomquist R."/>
            <person name="Carleton K.L."/>
            <person name="Conte M.A."/>
            <person name="D'Cotta H."/>
            <person name="Eshel O."/>
            <person name="Gaffney L."/>
            <person name="Galibert F."/>
            <person name="Gante H.F."/>
            <person name="Gnerre S."/>
            <person name="Greuter L."/>
            <person name="Guyon R."/>
            <person name="Haddad N.S."/>
            <person name="Haerty W."/>
            <person name="Harris R.M."/>
            <person name="Hofmann H.A."/>
            <person name="Hourlier T."/>
            <person name="Hulata G."/>
            <person name="Jaffe D.B."/>
            <person name="Lara M."/>
            <person name="Lee A.P."/>
            <person name="MacCallum I."/>
            <person name="Mwaiko S."/>
            <person name="Nikaido M."/>
            <person name="Nishihara H."/>
            <person name="Ozouf-Costaz C."/>
            <person name="Penman D.J."/>
            <person name="Przybylski D."/>
            <person name="Rakotomanga M."/>
            <person name="Renn S.C.P."/>
            <person name="Ribeiro F.J."/>
            <person name="Ron M."/>
            <person name="Salzburger W."/>
            <person name="Sanchez-Pulido L."/>
            <person name="Santos M.E."/>
            <person name="Searle S."/>
            <person name="Sharpe T."/>
            <person name="Swofford R."/>
            <person name="Tan F.J."/>
            <person name="Williams L."/>
            <person name="Young S."/>
            <person name="Yin S."/>
            <person name="Okada N."/>
            <person name="Kocher T.D."/>
            <person name="Miska E.A."/>
            <person name="Lander E.S."/>
            <person name="Venkatesh B."/>
            <person name="Fernald R.D."/>
            <person name="Meyer A."/>
            <person name="Ponting C.P."/>
            <person name="Streelman J.T."/>
            <person name="Lindblad-Toh K."/>
            <person name="Seehausen O."/>
            <person name="Di Palma F."/>
        </authorList>
    </citation>
    <scope>NUCLEOTIDE SEQUENCE</scope>
</reference>
<reference evidence="2" key="2">
    <citation type="submission" date="2025-08" db="UniProtKB">
        <authorList>
            <consortium name="Ensembl"/>
        </authorList>
    </citation>
    <scope>IDENTIFICATION</scope>
</reference>
<dbReference type="GeneTree" id="ENSGT00940000175281"/>
<evidence type="ECO:0000256" key="1">
    <source>
        <dbReference type="SAM" id="MobiDB-lite"/>
    </source>
</evidence>
<evidence type="ECO:0000313" key="3">
    <source>
        <dbReference type="Proteomes" id="UP000265160"/>
    </source>
</evidence>
<dbReference type="AlphaFoldDB" id="A0A3P9CCH3"/>